<evidence type="ECO:0000256" key="2">
    <source>
        <dbReference type="ARBA" id="ARBA00022801"/>
    </source>
</evidence>
<evidence type="ECO:0000256" key="1">
    <source>
        <dbReference type="ARBA" id="ARBA00010515"/>
    </source>
</evidence>
<dbReference type="AlphaFoldDB" id="A0A6J4T847"/>
<dbReference type="PROSITE" id="PS01174">
    <property type="entry name" value="LIPASE_GDXG_SER"/>
    <property type="match status" value="1"/>
</dbReference>
<gene>
    <name evidence="5" type="ORF">AVDCRST_MAG85-2597</name>
</gene>
<dbReference type="InterPro" id="IPR033140">
    <property type="entry name" value="Lipase_GDXG_put_SER_AS"/>
</dbReference>
<dbReference type="PANTHER" id="PTHR48081">
    <property type="entry name" value="AB HYDROLASE SUPERFAMILY PROTEIN C4A8.06C"/>
    <property type="match status" value="1"/>
</dbReference>
<feature type="active site" evidence="3">
    <location>
        <position position="137"/>
    </location>
</feature>
<proteinExistence type="inferred from homology"/>
<dbReference type="InterPro" id="IPR029058">
    <property type="entry name" value="AB_hydrolase_fold"/>
</dbReference>
<organism evidence="5">
    <name type="scientific">uncultured Solirubrobacteraceae bacterium</name>
    <dbReference type="NCBI Taxonomy" id="1162706"/>
    <lineage>
        <taxon>Bacteria</taxon>
        <taxon>Bacillati</taxon>
        <taxon>Actinomycetota</taxon>
        <taxon>Thermoleophilia</taxon>
        <taxon>Solirubrobacterales</taxon>
        <taxon>Solirubrobacteraceae</taxon>
        <taxon>environmental samples</taxon>
    </lineage>
</organism>
<sequence length="290" mass="30124">MELDPQVAAVLAADEGAPVPQTIEEARAEYDATALRFVGEAEEVASVTEVPGIGRLYEPADAVGAILWAHGGGWVLGTLEGYDALCRALANRAGAAVLSVDYRLAPETPFPGALEDCEAALRWLVDRYASVAVAGDSAGGNLAAVVARRARDAGGPPIAFQLLVYPATDAACATGSMSSLSLPELGLTRERMLLCWGAYAPGASARSPDASPLRAASLAGLPPAHVVLAELDPLVDEGSDYADRMRAEGVDVTVAVYPGTAHGFFRWRGAVDAARRAMDEAARAVRAALR</sequence>
<dbReference type="PANTHER" id="PTHR48081:SF8">
    <property type="entry name" value="ALPHA_BETA HYDROLASE FOLD-3 DOMAIN-CONTAINING PROTEIN-RELATED"/>
    <property type="match status" value="1"/>
</dbReference>
<dbReference type="Gene3D" id="3.40.50.1820">
    <property type="entry name" value="alpha/beta hydrolase"/>
    <property type="match status" value="1"/>
</dbReference>
<evidence type="ECO:0000313" key="5">
    <source>
        <dbReference type="EMBL" id="CAA9515731.1"/>
    </source>
</evidence>
<protein>
    <recommendedName>
        <fullName evidence="4">Alpha/beta hydrolase fold-3 domain-containing protein</fullName>
    </recommendedName>
</protein>
<evidence type="ECO:0000259" key="4">
    <source>
        <dbReference type="Pfam" id="PF07859"/>
    </source>
</evidence>
<dbReference type="Pfam" id="PF07859">
    <property type="entry name" value="Abhydrolase_3"/>
    <property type="match status" value="1"/>
</dbReference>
<accession>A0A6J4T847</accession>
<reference evidence="5" key="1">
    <citation type="submission" date="2020-02" db="EMBL/GenBank/DDBJ databases">
        <authorList>
            <person name="Meier V. D."/>
        </authorList>
    </citation>
    <scope>NUCLEOTIDE SEQUENCE</scope>
    <source>
        <strain evidence="5">AVDCRST_MAG85</strain>
    </source>
</reference>
<name>A0A6J4T847_9ACTN</name>
<feature type="domain" description="Alpha/beta hydrolase fold-3" evidence="4">
    <location>
        <begin position="66"/>
        <end position="265"/>
    </location>
</feature>
<dbReference type="InterPro" id="IPR013094">
    <property type="entry name" value="AB_hydrolase_3"/>
</dbReference>
<keyword evidence="2" id="KW-0378">Hydrolase</keyword>
<dbReference type="SUPFAM" id="SSF53474">
    <property type="entry name" value="alpha/beta-Hydrolases"/>
    <property type="match status" value="1"/>
</dbReference>
<comment type="similarity">
    <text evidence="1">Belongs to the 'GDXG' lipolytic enzyme family.</text>
</comment>
<evidence type="ECO:0000256" key="3">
    <source>
        <dbReference type="PROSITE-ProRule" id="PRU10038"/>
    </source>
</evidence>
<dbReference type="GO" id="GO:0016787">
    <property type="term" value="F:hydrolase activity"/>
    <property type="evidence" value="ECO:0007669"/>
    <property type="project" value="UniProtKB-KW"/>
</dbReference>
<dbReference type="InterPro" id="IPR050300">
    <property type="entry name" value="GDXG_lipolytic_enzyme"/>
</dbReference>
<dbReference type="EMBL" id="CADCVT010000283">
    <property type="protein sequence ID" value="CAA9515731.1"/>
    <property type="molecule type" value="Genomic_DNA"/>
</dbReference>